<dbReference type="Pfam" id="PF00512">
    <property type="entry name" value="HisKA"/>
    <property type="match status" value="1"/>
</dbReference>
<dbReference type="InterPro" id="IPR003660">
    <property type="entry name" value="HAMP_dom"/>
</dbReference>
<dbReference type="RefSeq" id="WP_028752734.1">
    <property type="nucleotide sequence ID" value="NZ_JACIIG010000001.1"/>
</dbReference>
<dbReference type="Proteomes" id="UP000543836">
    <property type="component" value="Unassembled WGS sequence"/>
</dbReference>
<dbReference type="EC" id="2.7.13.3" evidence="3"/>
<keyword evidence="9" id="KW-0067">ATP-binding</keyword>
<keyword evidence="7" id="KW-0547">Nucleotide-binding</keyword>
<comment type="catalytic activity">
    <reaction evidence="1">
        <text>ATP + protein L-histidine = ADP + protein N-phospho-L-histidine.</text>
        <dbReference type="EC" id="2.7.13.3"/>
    </reaction>
</comment>
<dbReference type="Pfam" id="PF02518">
    <property type="entry name" value="HATPase_c"/>
    <property type="match status" value="1"/>
</dbReference>
<dbReference type="GO" id="GO:0000155">
    <property type="term" value="F:phosphorelay sensor kinase activity"/>
    <property type="evidence" value="ECO:0007669"/>
    <property type="project" value="InterPro"/>
</dbReference>
<dbReference type="PROSITE" id="PS50109">
    <property type="entry name" value="HIS_KIN"/>
    <property type="match status" value="1"/>
</dbReference>
<protein>
    <recommendedName>
        <fullName evidence="3">histidine kinase</fullName>
        <ecNumber evidence="3">2.7.13.3</ecNumber>
    </recommendedName>
</protein>
<evidence type="ECO:0000256" key="9">
    <source>
        <dbReference type="ARBA" id="ARBA00022840"/>
    </source>
</evidence>
<evidence type="ECO:0000256" key="5">
    <source>
        <dbReference type="ARBA" id="ARBA00022679"/>
    </source>
</evidence>
<accession>A0A7W6ZQE8</accession>
<dbReference type="GO" id="GO:0005886">
    <property type="term" value="C:plasma membrane"/>
    <property type="evidence" value="ECO:0007669"/>
    <property type="project" value="TreeGrafter"/>
</dbReference>
<keyword evidence="10 12" id="KW-1133">Transmembrane helix</keyword>
<dbReference type="InterPro" id="IPR050428">
    <property type="entry name" value="TCS_sensor_his_kinase"/>
</dbReference>
<evidence type="ECO:0000259" key="13">
    <source>
        <dbReference type="PROSITE" id="PS50109"/>
    </source>
</evidence>
<dbReference type="Gene3D" id="1.20.5.1040">
    <property type="entry name" value="Sensor protein qsec"/>
    <property type="match status" value="1"/>
</dbReference>
<dbReference type="InterPro" id="IPR003594">
    <property type="entry name" value="HATPase_dom"/>
</dbReference>
<evidence type="ECO:0000256" key="3">
    <source>
        <dbReference type="ARBA" id="ARBA00012438"/>
    </source>
</evidence>
<dbReference type="EMBL" id="JACIIG010000001">
    <property type="protein sequence ID" value="MBB4566630.1"/>
    <property type="molecule type" value="Genomic_DNA"/>
</dbReference>
<feature type="transmembrane region" description="Helical" evidence="12">
    <location>
        <begin position="159"/>
        <end position="179"/>
    </location>
</feature>
<evidence type="ECO:0000256" key="12">
    <source>
        <dbReference type="SAM" id="Phobius"/>
    </source>
</evidence>
<dbReference type="Gene3D" id="1.10.287.130">
    <property type="match status" value="1"/>
</dbReference>
<dbReference type="SMART" id="SM00387">
    <property type="entry name" value="HATPase_c"/>
    <property type="match status" value="1"/>
</dbReference>
<dbReference type="SMART" id="SM00388">
    <property type="entry name" value="HisKA"/>
    <property type="match status" value="1"/>
</dbReference>
<dbReference type="SUPFAM" id="SSF47384">
    <property type="entry name" value="Homodimeric domain of signal transducing histidine kinase"/>
    <property type="match status" value="1"/>
</dbReference>
<evidence type="ECO:0000256" key="4">
    <source>
        <dbReference type="ARBA" id="ARBA00022553"/>
    </source>
</evidence>
<comment type="subcellular location">
    <subcellularLocation>
        <location evidence="2">Membrane</location>
        <topology evidence="2">Multi-pass membrane protein</topology>
    </subcellularLocation>
</comment>
<keyword evidence="12" id="KW-0472">Membrane</keyword>
<evidence type="ECO:0000256" key="6">
    <source>
        <dbReference type="ARBA" id="ARBA00022692"/>
    </source>
</evidence>
<name>A0A7W6ZQE8_9HYPH</name>
<keyword evidence="8 15" id="KW-0418">Kinase</keyword>
<dbReference type="PANTHER" id="PTHR45436">
    <property type="entry name" value="SENSOR HISTIDINE KINASE YKOH"/>
    <property type="match status" value="1"/>
</dbReference>
<keyword evidence="16" id="KW-1185">Reference proteome</keyword>
<dbReference type="OrthoDB" id="9809766at2"/>
<feature type="domain" description="Histidine kinase" evidence="13">
    <location>
        <begin position="240"/>
        <end position="450"/>
    </location>
</feature>
<feature type="domain" description="HAMP" evidence="14">
    <location>
        <begin position="180"/>
        <end position="232"/>
    </location>
</feature>
<dbReference type="AlphaFoldDB" id="A0A7W6ZQE8"/>
<dbReference type="SUPFAM" id="SSF55874">
    <property type="entry name" value="ATPase domain of HSP90 chaperone/DNA topoisomerase II/histidine kinase"/>
    <property type="match status" value="1"/>
</dbReference>
<evidence type="ECO:0000256" key="7">
    <source>
        <dbReference type="ARBA" id="ARBA00022741"/>
    </source>
</evidence>
<dbReference type="CDD" id="cd00082">
    <property type="entry name" value="HisKA"/>
    <property type="match status" value="1"/>
</dbReference>
<gene>
    <name evidence="15" type="ORF">GGE60_000718</name>
</gene>
<dbReference type="PANTHER" id="PTHR45436:SF14">
    <property type="entry name" value="SENSOR PROTEIN QSEC"/>
    <property type="match status" value="1"/>
</dbReference>
<keyword evidence="6 12" id="KW-0812">Transmembrane</keyword>
<dbReference type="InterPro" id="IPR003661">
    <property type="entry name" value="HisK_dim/P_dom"/>
</dbReference>
<organism evidence="15 16">
    <name type="scientific">Rhizobium leucaenae</name>
    <dbReference type="NCBI Taxonomy" id="29450"/>
    <lineage>
        <taxon>Bacteria</taxon>
        <taxon>Pseudomonadati</taxon>
        <taxon>Pseudomonadota</taxon>
        <taxon>Alphaproteobacteria</taxon>
        <taxon>Hyphomicrobiales</taxon>
        <taxon>Rhizobiaceae</taxon>
        <taxon>Rhizobium/Agrobacterium group</taxon>
        <taxon>Rhizobium</taxon>
    </lineage>
</organism>
<dbReference type="Gene3D" id="3.30.565.10">
    <property type="entry name" value="Histidine kinase-like ATPase, C-terminal domain"/>
    <property type="match status" value="1"/>
</dbReference>
<evidence type="ECO:0000256" key="11">
    <source>
        <dbReference type="ARBA" id="ARBA00023012"/>
    </source>
</evidence>
<evidence type="ECO:0000259" key="14">
    <source>
        <dbReference type="PROSITE" id="PS50885"/>
    </source>
</evidence>
<evidence type="ECO:0000256" key="10">
    <source>
        <dbReference type="ARBA" id="ARBA00022989"/>
    </source>
</evidence>
<dbReference type="InterPro" id="IPR036890">
    <property type="entry name" value="HATPase_C_sf"/>
</dbReference>
<reference evidence="15 16" key="1">
    <citation type="submission" date="2020-08" db="EMBL/GenBank/DDBJ databases">
        <title>Genomic Encyclopedia of Type Strains, Phase IV (KMG-V): Genome sequencing to study the core and pangenomes of soil and plant-associated prokaryotes.</title>
        <authorList>
            <person name="Whitman W."/>
        </authorList>
    </citation>
    <scope>NUCLEOTIDE SEQUENCE [LARGE SCALE GENOMIC DNA]</scope>
    <source>
        <strain evidence="15 16">SEMIA 492</strain>
    </source>
</reference>
<dbReference type="InterPro" id="IPR036097">
    <property type="entry name" value="HisK_dim/P_sf"/>
</dbReference>
<evidence type="ECO:0000256" key="1">
    <source>
        <dbReference type="ARBA" id="ARBA00000085"/>
    </source>
</evidence>
<dbReference type="InterPro" id="IPR005467">
    <property type="entry name" value="His_kinase_dom"/>
</dbReference>
<dbReference type="CDD" id="cd00075">
    <property type="entry name" value="HATPase"/>
    <property type="match status" value="1"/>
</dbReference>
<proteinExistence type="predicted"/>
<evidence type="ECO:0000313" key="16">
    <source>
        <dbReference type="Proteomes" id="UP000543836"/>
    </source>
</evidence>
<comment type="caution">
    <text evidence="15">The sequence shown here is derived from an EMBL/GenBank/DDBJ whole genome shotgun (WGS) entry which is preliminary data.</text>
</comment>
<dbReference type="PROSITE" id="PS50885">
    <property type="entry name" value="HAMP"/>
    <property type="match status" value="1"/>
</dbReference>
<evidence type="ECO:0000256" key="2">
    <source>
        <dbReference type="ARBA" id="ARBA00004141"/>
    </source>
</evidence>
<keyword evidence="4" id="KW-0597">Phosphoprotein</keyword>
<evidence type="ECO:0000256" key="8">
    <source>
        <dbReference type="ARBA" id="ARBA00022777"/>
    </source>
</evidence>
<evidence type="ECO:0000313" key="15">
    <source>
        <dbReference type="EMBL" id="MBB4566630.1"/>
    </source>
</evidence>
<keyword evidence="5 15" id="KW-0808">Transferase</keyword>
<feature type="transmembrane region" description="Helical" evidence="12">
    <location>
        <begin position="15"/>
        <end position="38"/>
    </location>
</feature>
<dbReference type="GO" id="GO:0005524">
    <property type="term" value="F:ATP binding"/>
    <property type="evidence" value="ECO:0007669"/>
    <property type="project" value="UniProtKB-KW"/>
</dbReference>
<keyword evidence="11" id="KW-0902">Two-component regulatory system</keyword>
<sequence>MTRKGLNRTSITRRLIAALTGTVVLFWLIAVGIGVYVVNKELSETFDGALQETAQRLMPLVVDDLADRDPSADPQTLENMERGLNKEYLTYQVLDVTGKLILHSHDAPKTPYDVPLKIGFHNTPKYRIYTESSSDGSLFLHVADAFKNRREASRESGVALLWPLLALIPGSIVAIWFIVGRSLRPIDRLRSEIATKDGGNMAPLESDTLPRELQPIGRSVNLLLGRLRSALEAEREFTANSAHELRTPIAGALAQTQRLIAELPKGPLTERAGRIETSLTNLGRLAEKLLQLSRAQAGIGTGDKPADLITVIETVIGDYDRDTGTAGRILLENEVDGKLIRNVDIDAFAIAMRNLIENALIHGPTDDEVTVRIDRAGTIRILNGGHVLSQEELADLKKRFWRGKTKASGSGLGLAIAERIVAQIGGRLDLLSPATGQVDGFEARITPPEA</sequence>